<sequence>MGCGRNDDIGNARHNDNCICEVVRAIKRVQDIRDDFDCDDCKTDCFLTPLGSLVSPTRQRANTRVFMLMNEKGDPFKAMFKRNRRFVEAAEATASDQSRRDCATCFSIFFRVQRIFDNCCATLQVLEPLDARGRKVDLFKGGKLDLDAVCLVERFAATGSCVTVDLTCFCGIQCVKDVFIDCDED</sequence>
<dbReference type="EMBL" id="JACSQN010000009">
    <property type="protein sequence ID" value="MBD7985091.1"/>
    <property type="molecule type" value="Genomic_DNA"/>
</dbReference>
<evidence type="ECO:0000313" key="1">
    <source>
        <dbReference type="EMBL" id="MBD7985091.1"/>
    </source>
</evidence>
<comment type="caution">
    <text evidence="1">The sequence shown here is derived from an EMBL/GenBank/DDBJ whole genome shotgun (WGS) entry which is preliminary data.</text>
</comment>
<dbReference type="Proteomes" id="UP000626786">
    <property type="component" value="Unassembled WGS sequence"/>
</dbReference>
<protein>
    <submittedName>
        <fullName evidence="1">Spore coat protein CotZ</fullName>
    </submittedName>
</protein>
<proteinExistence type="predicted"/>
<reference evidence="1 2" key="1">
    <citation type="submission" date="2020-08" db="EMBL/GenBank/DDBJ databases">
        <title>A Genomic Blueprint of the Chicken Gut Microbiome.</title>
        <authorList>
            <person name="Gilroy R."/>
            <person name="Ravi A."/>
            <person name="Getino M."/>
            <person name="Pursley I."/>
            <person name="Horton D.L."/>
            <person name="Alikhan N.-F."/>
            <person name="Baker D."/>
            <person name="Gharbi K."/>
            <person name="Hall N."/>
            <person name="Watson M."/>
            <person name="Adriaenssens E.M."/>
            <person name="Foster-Nyarko E."/>
            <person name="Jarju S."/>
            <person name="Secka A."/>
            <person name="Antonio M."/>
            <person name="Oren A."/>
            <person name="Chaudhuri R."/>
            <person name="La Ragione R.M."/>
            <person name="Hildebrand F."/>
            <person name="Pallen M.J."/>
        </authorList>
    </citation>
    <scope>NUCLEOTIDE SEQUENCE [LARGE SCALE GENOMIC DNA]</scope>
    <source>
        <strain evidence="1 2">Sa2YVA2</strain>
    </source>
</reference>
<organism evidence="1 2">
    <name type="scientific">Sporosarcina quadrami</name>
    <dbReference type="NCBI Taxonomy" id="2762234"/>
    <lineage>
        <taxon>Bacteria</taxon>
        <taxon>Bacillati</taxon>
        <taxon>Bacillota</taxon>
        <taxon>Bacilli</taxon>
        <taxon>Bacillales</taxon>
        <taxon>Caryophanaceae</taxon>
        <taxon>Sporosarcina</taxon>
    </lineage>
</organism>
<keyword evidence="1" id="KW-0946">Virion</keyword>
<gene>
    <name evidence="1" type="ORF">H9649_10875</name>
</gene>
<dbReference type="RefSeq" id="WP_191694913.1">
    <property type="nucleotide sequence ID" value="NZ_JACSQN010000009.1"/>
</dbReference>
<accession>A0ABR8UAM8</accession>
<keyword evidence="2" id="KW-1185">Reference proteome</keyword>
<keyword evidence="1" id="KW-0167">Capsid protein</keyword>
<dbReference type="InterPro" id="IPR019593">
    <property type="entry name" value="Spore_coat_protein_Z/Y"/>
</dbReference>
<dbReference type="Pfam" id="PF10612">
    <property type="entry name" value="Spore-coat_CotZ"/>
    <property type="match status" value="1"/>
</dbReference>
<evidence type="ECO:0000313" key="2">
    <source>
        <dbReference type="Proteomes" id="UP000626786"/>
    </source>
</evidence>
<name>A0ABR8UAM8_9BACL</name>